<dbReference type="GO" id="GO:0016887">
    <property type="term" value="F:ATP hydrolysis activity"/>
    <property type="evidence" value="ECO:0007669"/>
    <property type="project" value="InterPro"/>
</dbReference>
<dbReference type="Gene3D" id="1.10.8.60">
    <property type="match status" value="1"/>
</dbReference>
<dbReference type="InterPro" id="IPR027417">
    <property type="entry name" value="P-loop_NTPase"/>
</dbReference>
<dbReference type="AlphaFoldDB" id="A0A1M6APZ2"/>
<protein>
    <submittedName>
        <fullName evidence="5">Stage V sporulation protein K</fullName>
    </submittedName>
</protein>
<proteinExistence type="inferred from homology"/>
<keyword evidence="2" id="KW-0547">Nucleotide-binding</keyword>
<dbReference type="PANTHER" id="PTHR43392:SF2">
    <property type="entry name" value="AAA-TYPE ATPASE FAMILY PROTEIN _ ANKYRIN REPEAT FAMILY PROTEIN"/>
    <property type="match status" value="1"/>
</dbReference>
<evidence type="ECO:0000256" key="2">
    <source>
        <dbReference type="ARBA" id="ARBA00022741"/>
    </source>
</evidence>
<dbReference type="Pfam" id="PF17866">
    <property type="entry name" value="AAA_lid_6"/>
    <property type="match status" value="1"/>
</dbReference>
<dbReference type="InterPro" id="IPR000470">
    <property type="entry name" value="CbxX/CfqX_mono"/>
</dbReference>
<keyword evidence="3" id="KW-0067">ATP-binding</keyword>
<dbReference type="InterPro" id="IPR041627">
    <property type="entry name" value="AAA_lid_6"/>
</dbReference>
<dbReference type="PANTHER" id="PTHR43392">
    <property type="entry name" value="AAA-TYPE ATPASE FAMILY PROTEIN / ANKYRIN REPEAT FAMILY PROTEIN"/>
    <property type="match status" value="1"/>
</dbReference>
<keyword evidence="6" id="KW-1185">Reference proteome</keyword>
<name>A0A1M6APZ2_9FIRM</name>
<evidence type="ECO:0000259" key="4">
    <source>
        <dbReference type="SMART" id="SM00382"/>
    </source>
</evidence>
<evidence type="ECO:0000313" key="5">
    <source>
        <dbReference type="EMBL" id="SHI38574.1"/>
    </source>
</evidence>
<feature type="domain" description="AAA+ ATPase" evidence="4">
    <location>
        <begin position="98"/>
        <end position="236"/>
    </location>
</feature>
<evidence type="ECO:0000256" key="3">
    <source>
        <dbReference type="ARBA" id="ARBA00022840"/>
    </source>
</evidence>
<dbReference type="RefSeq" id="WP_149733165.1">
    <property type="nucleotide sequence ID" value="NZ_FQZD01000004.1"/>
</dbReference>
<gene>
    <name evidence="5" type="ORF">SAMN02745170_00247</name>
</gene>
<sequence>MKYIYPQEVITAIAAGDISALDGFRQMRDMDQRMDAAMRKPVSSKQKAEDSSKKMEEILRELDALIGLTEVKKLVREIYAFLEIQKRREKEHLITEPLVLHMIFKGNPGTGKTTVARILGKVFCEMGVLSRGHLLEVERADLVGEYIGHTAQKTREQLKKAYGGILFIDEAYSLARGGEKDFGKESIDVLVKAMEDHKNELILILAGYRDEMDGFLQANPGLHSRFPIHINFLDYTQEELLAISEQMCNKRQYRFTKEAKLALLRLLIRPSSENVEHFGNARTVRNIIERAIRRQAVRLMAKQVTTREDLVTLEAEDLLEVK</sequence>
<dbReference type="Proteomes" id="UP000322917">
    <property type="component" value="Unassembled WGS sequence"/>
</dbReference>
<dbReference type="InterPro" id="IPR000641">
    <property type="entry name" value="CbxX/CfxQ"/>
</dbReference>
<evidence type="ECO:0000313" key="6">
    <source>
        <dbReference type="Proteomes" id="UP000322917"/>
    </source>
</evidence>
<dbReference type="PRINTS" id="PR00820">
    <property type="entry name" value="CBXXCFQX"/>
</dbReference>
<dbReference type="EMBL" id="FQZD01000004">
    <property type="protein sequence ID" value="SHI38574.1"/>
    <property type="molecule type" value="Genomic_DNA"/>
</dbReference>
<comment type="similarity">
    <text evidence="1">Belongs to the CbxX/CfxQ family.</text>
</comment>
<dbReference type="InterPro" id="IPR003593">
    <property type="entry name" value="AAA+_ATPase"/>
</dbReference>
<dbReference type="SMART" id="SM00382">
    <property type="entry name" value="AAA"/>
    <property type="match status" value="1"/>
</dbReference>
<dbReference type="CDD" id="cd00009">
    <property type="entry name" value="AAA"/>
    <property type="match status" value="1"/>
</dbReference>
<dbReference type="FunFam" id="3.40.50.300:FF:000216">
    <property type="entry name" value="Type VII secretion ATPase EccA"/>
    <property type="match status" value="1"/>
</dbReference>
<reference evidence="5 6" key="1">
    <citation type="submission" date="2016-11" db="EMBL/GenBank/DDBJ databases">
        <authorList>
            <person name="Varghese N."/>
            <person name="Submissions S."/>
        </authorList>
    </citation>
    <scope>NUCLEOTIDE SEQUENCE [LARGE SCALE GENOMIC DNA]</scope>
    <source>
        <strain evidence="5 6">DSM 15287</strain>
    </source>
</reference>
<accession>A0A1M6APZ2</accession>
<organism evidence="5 6">
    <name type="scientific">Propionispora hippei DSM 15287</name>
    <dbReference type="NCBI Taxonomy" id="1123003"/>
    <lineage>
        <taxon>Bacteria</taxon>
        <taxon>Bacillati</taxon>
        <taxon>Bacillota</taxon>
        <taxon>Negativicutes</taxon>
        <taxon>Selenomonadales</taxon>
        <taxon>Sporomusaceae</taxon>
        <taxon>Propionispora</taxon>
    </lineage>
</organism>
<dbReference type="PRINTS" id="PR00819">
    <property type="entry name" value="CBXCFQXSUPER"/>
</dbReference>
<dbReference type="OrthoDB" id="9806903at2"/>
<evidence type="ECO:0000256" key="1">
    <source>
        <dbReference type="ARBA" id="ARBA00010378"/>
    </source>
</evidence>
<dbReference type="InterPro" id="IPR050773">
    <property type="entry name" value="CbxX/CfxQ_RuBisCO_ESX"/>
</dbReference>
<dbReference type="Gene3D" id="3.40.50.300">
    <property type="entry name" value="P-loop containing nucleotide triphosphate hydrolases"/>
    <property type="match status" value="1"/>
</dbReference>
<dbReference type="GO" id="GO:0005524">
    <property type="term" value="F:ATP binding"/>
    <property type="evidence" value="ECO:0007669"/>
    <property type="project" value="UniProtKB-KW"/>
</dbReference>
<dbReference type="Pfam" id="PF00004">
    <property type="entry name" value="AAA"/>
    <property type="match status" value="1"/>
</dbReference>
<dbReference type="SUPFAM" id="SSF52540">
    <property type="entry name" value="P-loop containing nucleoside triphosphate hydrolases"/>
    <property type="match status" value="1"/>
</dbReference>
<dbReference type="InterPro" id="IPR003959">
    <property type="entry name" value="ATPase_AAA_core"/>
</dbReference>